<proteinExistence type="predicted"/>
<reference evidence="1 2" key="1">
    <citation type="journal article" date="2018" name="PLoS Genet.">
        <title>Population sequencing reveals clonal diversity and ancestral inbreeding in the grapevine cultivar Chardonnay.</title>
        <authorList>
            <person name="Roach M.J."/>
            <person name="Johnson D.L."/>
            <person name="Bohlmann J."/>
            <person name="van Vuuren H.J."/>
            <person name="Jones S.J."/>
            <person name="Pretorius I.S."/>
            <person name="Schmidt S.A."/>
            <person name="Borneman A.R."/>
        </authorList>
    </citation>
    <scope>NUCLEOTIDE SEQUENCE [LARGE SCALE GENOMIC DNA]</scope>
    <source>
        <strain evidence="2">cv. Chardonnay</strain>
        <tissue evidence="1">Leaf</tissue>
    </source>
</reference>
<gene>
    <name evidence="1" type="ORF">CK203_072487</name>
</gene>
<sequence>MQQLIYSGSFSGIETHDMPMVANDGLVQSITGEVFLSLNPSHTKSLPANQERSALSPNFKINRLSIAQDVILPGTTGKRARTLCFKCNVVTFFPD</sequence>
<organism evidence="1 2">
    <name type="scientific">Vitis vinifera</name>
    <name type="common">Grape</name>
    <dbReference type="NCBI Taxonomy" id="29760"/>
    <lineage>
        <taxon>Eukaryota</taxon>
        <taxon>Viridiplantae</taxon>
        <taxon>Streptophyta</taxon>
        <taxon>Embryophyta</taxon>
        <taxon>Tracheophyta</taxon>
        <taxon>Spermatophyta</taxon>
        <taxon>Magnoliopsida</taxon>
        <taxon>eudicotyledons</taxon>
        <taxon>Gunneridae</taxon>
        <taxon>Pentapetalae</taxon>
        <taxon>rosids</taxon>
        <taxon>Vitales</taxon>
        <taxon>Vitaceae</taxon>
        <taxon>Viteae</taxon>
        <taxon>Vitis</taxon>
    </lineage>
</organism>
<accession>A0A438F9A3</accession>
<dbReference type="EMBL" id="QGNW01001077">
    <property type="protein sequence ID" value="RVW56532.1"/>
    <property type="molecule type" value="Genomic_DNA"/>
</dbReference>
<protein>
    <submittedName>
        <fullName evidence="1">Uncharacterized protein</fullName>
    </submittedName>
</protein>
<name>A0A438F9A3_VITVI</name>
<evidence type="ECO:0000313" key="1">
    <source>
        <dbReference type="EMBL" id="RVW56532.1"/>
    </source>
</evidence>
<dbReference type="Proteomes" id="UP000288805">
    <property type="component" value="Unassembled WGS sequence"/>
</dbReference>
<dbReference type="AlphaFoldDB" id="A0A438F9A3"/>
<comment type="caution">
    <text evidence="1">The sequence shown here is derived from an EMBL/GenBank/DDBJ whole genome shotgun (WGS) entry which is preliminary data.</text>
</comment>
<evidence type="ECO:0000313" key="2">
    <source>
        <dbReference type="Proteomes" id="UP000288805"/>
    </source>
</evidence>